<dbReference type="Pfam" id="PF02525">
    <property type="entry name" value="Flavodoxin_2"/>
    <property type="match status" value="1"/>
</dbReference>
<keyword evidence="2" id="KW-0560">Oxidoreductase</keyword>
<evidence type="ECO:0000259" key="3">
    <source>
        <dbReference type="Pfam" id="PF02525"/>
    </source>
</evidence>
<dbReference type="InterPro" id="IPR051545">
    <property type="entry name" value="NAD(P)H_dehydrogenase_qn"/>
</dbReference>
<dbReference type="RefSeq" id="WP_071547329.1">
    <property type="nucleotide sequence ID" value="NZ_LKAQ01000005.1"/>
</dbReference>
<dbReference type="Gene3D" id="3.40.50.360">
    <property type="match status" value="1"/>
</dbReference>
<proteinExistence type="inferred from homology"/>
<dbReference type="InterPro" id="IPR029039">
    <property type="entry name" value="Flavoprotein-like_sf"/>
</dbReference>
<dbReference type="OrthoDB" id="9798454at2"/>
<protein>
    <submittedName>
        <fullName evidence="4">FMN-dependent NADH-azoreductase</fullName>
    </submittedName>
</protein>
<comment type="caution">
    <text evidence="4">The sequence shown here is derived from an EMBL/GenBank/DDBJ whole genome shotgun (WGS) entry which is preliminary data.</text>
</comment>
<reference evidence="4 5" key="1">
    <citation type="submission" date="2015-09" db="EMBL/GenBank/DDBJ databases">
        <title>Genome of Desulfovibrio dechloracetivorans BerOc1, a mercury methylating strain isolated from highly hydrocarbons and metals contaminated coastal sediments.</title>
        <authorList>
            <person name="Goni Urriza M."/>
            <person name="Gassie C."/>
            <person name="Bouchez O."/>
            <person name="Klopp C."/>
            <person name="Ranchou-Peyruse A."/>
            <person name="Remy G."/>
        </authorList>
    </citation>
    <scope>NUCLEOTIDE SEQUENCE [LARGE SCALE GENOMIC DNA]</scope>
    <source>
        <strain evidence="4 5">BerOc1</strain>
    </source>
</reference>
<accession>A0A1J5MQK9</accession>
<dbReference type="Proteomes" id="UP000181901">
    <property type="component" value="Unassembled WGS sequence"/>
</dbReference>
<evidence type="ECO:0000256" key="2">
    <source>
        <dbReference type="ARBA" id="ARBA00023002"/>
    </source>
</evidence>
<dbReference type="PANTHER" id="PTHR10204">
    <property type="entry name" value="NAD P H OXIDOREDUCTASE-RELATED"/>
    <property type="match status" value="1"/>
</dbReference>
<evidence type="ECO:0000313" key="4">
    <source>
        <dbReference type="EMBL" id="OIQ48902.1"/>
    </source>
</evidence>
<comment type="similarity">
    <text evidence="1">Belongs to the NAD(P)H dehydrogenase (quinone) family.</text>
</comment>
<organism evidence="4 5">
    <name type="scientific">Pseudodesulfovibrio hydrargyri</name>
    <dbReference type="NCBI Taxonomy" id="2125990"/>
    <lineage>
        <taxon>Bacteria</taxon>
        <taxon>Pseudomonadati</taxon>
        <taxon>Thermodesulfobacteriota</taxon>
        <taxon>Desulfovibrionia</taxon>
        <taxon>Desulfovibrionales</taxon>
        <taxon>Desulfovibrionaceae</taxon>
    </lineage>
</organism>
<name>A0A1J5MQK9_9BACT</name>
<dbReference type="GO" id="GO:0003955">
    <property type="term" value="F:NAD(P)H dehydrogenase (quinone) activity"/>
    <property type="evidence" value="ECO:0007669"/>
    <property type="project" value="TreeGrafter"/>
</dbReference>
<gene>
    <name evidence="4" type="primary">azoR_2</name>
    <name evidence="4" type="ORF">BerOc1_03655</name>
</gene>
<dbReference type="EMBL" id="LKAQ01000005">
    <property type="protein sequence ID" value="OIQ48902.1"/>
    <property type="molecule type" value="Genomic_DNA"/>
</dbReference>
<keyword evidence="5" id="KW-1185">Reference proteome</keyword>
<dbReference type="GO" id="GO:0005829">
    <property type="term" value="C:cytosol"/>
    <property type="evidence" value="ECO:0007669"/>
    <property type="project" value="TreeGrafter"/>
</dbReference>
<evidence type="ECO:0000256" key="1">
    <source>
        <dbReference type="ARBA" id="ARBA00006252"/>
    </source>
</evidence>
<sequence>MRILMILAHPDPNSFNHAIAAAARQTLEDNGHQVTFHDLYAEGFDPLLPAGEIARGAKLPGDVARHCEETAQADGLIVVHPNWWGMPPAVLAGWVDRVMRPGTAYEFVGEDGGEGVPAGLLKADRAIVFNTSNTEAGREETVFGDPLERIWKDCVFGLCGVPDVTRKMFRIVCTSTPDERRGWLDEAARIVAATFPSGA</sequence>
<evidence type="ECO:0000313" key="5">
    <source>
        <dbReference type="Proteomes" id="UP000181901"/>
    </source>
</evidence>
<dbReference type="SUPFAM" id="SSF52218">
    <property type="entry name" value="Flavoproteins"/>
    <property type="match status" value="1"/>
</dbReference>
<dbReference type="PANTHER" id="PTHR10204:SF34">
    <property type="entry name" value="NAD(P)H DEHYDROGENASE [QUINONE] 1 ISOFORM 1"/>
    <property type="match status" value="1"/>
</dbReference>
<dbReference type="InterPro" id="IPR003680">
    <property type="entry name" value="Flavodoxin_fold"/>
</dbReference>
<feature type="domain" description="Flavodoxin-like fold" evidence="3">
    <location>
        <begin position="1"/>
        <end position="165"/>
    </location>
</feature>
<dbReference type="AlphaFoldDB" id="A0A1J5MQK9"/>